<protein>
    <submittedName>
        <fullName evidence="3">Response regulator</fullName>
    </submittedName>
</protein>
<organism evidence="3 4">
    <name type="scientific">Lederbergia citri</name>
    <dbReference type="NCBI Taxonomy" id="2833580"/>
    <lineage>
        <taxon>Bacteria</taxon>
        <taxon>Bacillati</taxon>
        <taxon>Bacillota</taxon>
        <taxon>Bacilli</taxon>
        <taxon>Bacillales</taxon>
        <taxon>Bacillaceae</taxon>
        <taxon>Lederbergia</taxon>
    </lineage>
</organism>
<dbReference type="Gene3D" id="3.40.50.2300">
    <property type="match status" value="1"/>
</dbReference>
<evidence type="ECO:0000313" key="3">
    <source>
        <dbReference type="EMBL" id="MBS4197682.1"/>
    </source>
</evidence>
<dbReference type="InterPro" id="IPR011006">
    <property type="entry name" value="CheY-like_superfamily"/>
</dbReference>
<dbReference type="PROSITE" id="PS50110">
    <property type="entry name" value="RESPONSE_REGULATORY"/>
    <property type="match status" value="1"/>
</dbReference>
<dbReference type="InterPro" id="IPR052048">
    <property type="entry name" value="ST_Response_Regulator"/>
</dbReference>
<gene>
    <name evidence="3" type="ORF">KHA97_21810</name>
</gene>
<dbReference type="GO" id="GO:0000160">
    <property type="term" value="P:phosphorelay signal transduction system"/>
    <property type="evidence" value="ECO:0007669"/>
    <property type="project" value="InterPro"/>
</dbReference>
<accession>A0A942TJB2</accession>
<proteinExistence type="predicted"/>
<feature type="modified residue" description="4-aspartylphosphate" evidence="1">
    <location>
        <position position="53"/>
    </location>
</feature>
<dbReference type="Pfam" id="PF00072">
    <property type="entry name" value="Response_reg"/>
    <property type="match status" value="1"/>
</dbReference>
<sequence>MAKILLVDDSLFMRNLLKQLLLENDFDDFLEAEDGLKAIEMYKLYSPDIVLMDFTMSMLDGIDALKEIIKIDPKAKVIMCSAIGHHNLVNSAIESGARDFVIKPFFDNLVEKVNKVLGTLNCPLSSRQWK</sequence>
<name>A0A942TJB2_9BACI</name>
<dbReference type="AlphaFoldDB" id="A0A942TJB2"/>
<evidence type="ECO:0000256" key="1">
    <source>
        <dbReference type="PROSITE-ProRule" id="PRU00169"/>
    </source>
</evidence>
<comment type="caution">
    <text evidence="3">The sequence shown here is derived from an EMBL/GenBank/DDBJ whole genome shotgun (WGS) entry which is preliminary data.</text>
</comment>
<dbReference type="PANTHER" id="PTHR43228">
    <property type="entry name" value="TWO-COMPONENT RESPONSE REGULATOR"/>
    <property type="match status" value="1"/>
</dbReference>
<dbReference type="EMBL" id="JAGYPG010000005">
    <property type="protein sequence ID" value="MBS4197682.1"/>
    <property type="molecule type" value="Genomic_DNA"/>
</dbReference>
<dbReference type="SMART" id="SM00448">
    <property type="entry name" value="REC"/>
    <property type="match status" value="1"/>
</dbReference>
<dbReference type="PANTHER" id="PTHR43228:SF1">
    <property type="entry name" value="TWO-COMPONENT RESPONSE REGULATOR ARR22"/>
    <property type="match status" value="1"/>
</dbReference>
<dbReference type="RefSeq" id="WP_213126919.1">
    <property type="nucleotide sequence ID" value="NZ_JAGYPG010000005.1"/>
</dbReference>
<reference evidence="3 4" key="1">
    <citation type="submission" date="2021-05" db="EMBL/GenBank/DDBJ databases">
        <title>Novel Bacillus species.</title>
        <authorList>
            <person name="Liu G."/>
        </authorList>
    </citation>
    <scope>NUCLEOTIDE SEQUENCE [LARGE SCALE GENOMIC DNA]</scope>
    <source>
        <strain evidence="4">FJAT-49780</strain>
    </source>
</reference>
<keyword evidence="4" id="KW-1185">Reference proteome</keyword>
<dbReference type="Proteomes" id="UP000681414">
    <property type="component" value="Unassembled WGS sequence"/>
</dbReference>
<feature type="domain" description="Response regulatory" evidence="2">
    <location>
        <begin position="3"/>
        <end position="118"/>
    </location>
</feature>
<evidence type="ECO:0000313" key="4">
    <source>
        <dbReference type="Proteomes" id="UP000681414"/>
    </source>
</evidence>
<evidence type="ECO:0000259" key="2">
    <source>
        <dbReference type="PROSITE" id="PS50110"/>
    </source>
</evidence>
<keyword evidence="1" id="KW-0597">Phosphoprotein</keyword>
<dbReference type="InterPro" id="IPR001789">
    <property type="entry name" value="Sig_transdc_resp-reg_receiver"/>
</dbReference>
<dbReference type="SUPFAM" id="SSF52172">
    <property type="entry name" value="CheY-like"/>
    <property type="match status" value="1"/>
</dbReference>